<sequence>MQGTALASEAVGLTERVINLLTRWANADWKFDIDASSVRSAAIDMGVINCYSTCIERVTSLFDNDYFTRVWTFQEMILGKNITRV</sequence>
<comment type="caution">
    <text evidence="1">The sequence shown here is derived from an EMBL/GenBank/DDBJ whole genome shotgun (WGS) entry which is preliminary data.</text>
</comment>
<keyword evidence="2" id="KW-1185">Reference proteome</keyword>
<evidence type="ECO:0008006" key="3">
    <source>
        <dbReference type="Google" id="ProtNLM"/>
    </source>
</evidence>
<evidence type="ECO:0000313" key="2">
    <source>
        <dbReference type="Proteomes" id="UP000750502"/>
    </source>
</evidence>
<dbReference type="Proteomes" id="UP000750502">
    <property type="component" value="Unassembled WGS sequence"/>
</dbReference>
<gene>
    <name evidence="1" type="ORF">H9Q72_002820</name>
</gene>
<evidence type="ECO:0000313" key="1">
    <source>
        <dbReference type="EMBL" id="KAG5770246.1"/>
    </source>
</evidence>
<protein>
    <recommendedName>
        <fullName evidence="3">Heterokaryon incompatibility domain-containing protein</fullName>
    </recommendedName>
</protein>
<name>A0A9P7L9E0_9HYPO</name>
<dbReference type="OrthoDB" id="2157530at2759"/>
<organism evidence="1 2">
    <name type="scientific">Fusarium xylarioides</name>
    <dbReference type="NCBI Taxonomy" id="221167"/>
    <lineage>
        <taxon>Eukaryota</taxon>
        <taxon>Fungi</taxon>
        <taxon>Dikarya</taxon>
        <taxon>Ascomycota</taxon>
        <taxon>Pezizomycotina</taxon>
        <taxon>Sordariomycetes</taxon>
        <taxon>Hypocreomycetidae</taxon>
        <taxon>Hypocreales</taxon>
        <taxon>Nectriaceae</taxon>
        <taxon>Fusarium</taxon>
        <taxon>Fusarium fujikuroi species complex</taxon>
    </lineage>
</organism>
<proteinExistence type="predicted"/>
<accession>A0A9P7L9E0</accession>
<dbReference type="EMBL" id="JADFTT010000061">
    <property type="protein sequence ID" value="KAG5770246.1"/>
    <property type="molecule type" value="Genomic_DNA"/>
</dbReference>
<reference evidence="1" key="2">
    <citation type="submission" date="2020-10" db="EMBL/GenBank/DDBJ databases">
        <authorList>
            <person name="Peck L.D."/>
            <person name="Nowell R.W."/>
            <person name="Flood J."/>
            <person name="Ryan M.J."/>
            <person name="Barraclough T.G."/>
        </authorList>
    </citation>
    <scope>NUCLEOTIDE SEQUENCE</scope>
    <source>
        <strain evidence="1">IMI 127659i</strain>
    </source>
</reference>
<reference evidence="1" key="1">
    <citation type="journal article" date="2020" name="bioRxiv">
        <title>Historical genomics reveals the evolutionary mechanisms behind multiple outbreaks of the host-specific coffee wilt pathogen Fusarium xylarioides.</title>
        <authorList>
            <person name="Peck D."/>
            <person name="Nowell R.W."/>
            <person name="Flood J."/>
            <person name="Ryan M.J."/>
            <person name="Barraclough T.G."/>
        </authorList>
    </citation>
    <scope>NUCLEOTIDE SEQUENCE</scope>
    <source>
        <strain evidence="1">IMI 127659i</strain>
    </source>
</reference>
<dbReference type="AlphaFoldDB" id="A0A9P7L9E0"/>